<evidence type="ECO:0000313" key="2">
    <source>
        <dbReference type="EMBL" id="PZV87246.1"/>
    </source>
</evidence>
<protein>
    <submittedName>
        <fullName evidence="2">Uncharacterized protein</fullName>
    </submittedName>
</protein>
<organism evidence="2 3">
    <name type="scientific">Algoriphagus aquaeductus</name>
    <dbReference type="NCBI Taxonomy" id="475299"/>
    <lineage>
        <taxon>Bacteria</taxon>
        <taxon>Pseudomonadati</taxon>
        <taxon>Bacteroidota</taxon>
        <taxon>Cytophagia</taxon>
        <taxon>Cytophagales</taxon>
        <taxon>Cyclobacteriaceae</taxon>
        <taxon>Algoriphagus</taxon>
    </lineage>
</organism>
<evidence type="ECO:0000313" key="3">
    <source>
        <dbReference type="Proteomes" id="UP000248917"/>
    </source>
</evidence>
<dbReference type="AlphaFoldDB" id="A0A326SAV0"/>
<keyword evidence="1" id="KW-0732">Signal</keyword>
<dbReference type="EMBL" id="QKTX01000001">
    <property type="protein sequence ID" value="PZV87246.1"/>
    <property type="molecule type" value="Genomic_DNA"/>
</dbReference>
<reference evidence="2 3" key="1">
    <citation type="submission" date="2018-06" db="EMBL/GenBank/DDBJ databases">
        <title>Genomic Encyclopedia of Archaeal and Bacterial Type Strains, Phase II (KMG-II): from individual species to whole genera.</title>
        <authorList>
            <person name="Goeker M."/>
        </authorList>
    </citation>
    <scope>NUCLEOTIDE SEQUENCE [LARGE SCALE GENOMIC DNA]</scope>
    <source>
        <strain evidence="2 3">T4</strain>
    </source>
</reference>
<dbReference type="RefSeq" id="WP_245943295.1">
    <property type="nucleotide sequence ID" value="NZ_QKTX01000001.1"/>
</dbReference>
<keyword evidence="3" id="KW-1185">Reference proteome</keyword>
<feature type="signal peptide" evidence="1">
    <location>
        <begin position="1"/>
        <end position="21"/>
    </location>
</feature>
<proteinExistence type="predicted"/>
<evidence type="ECO:0000256" key="1">
    <source>
        <dbReference type="SAM" id="SignalP"/>
    </source>
</evidence>
<feature type="chain" id="PRO_5016426601" evidence="1">
    <location>
        <begin position="22"/>
        <end position="218"/>
    </location>
</feature>
<accession>A0A326SAV0</accession>
<comment type="caution">
    <text evidence="2">The sequence shown here is derived from an EMBL/GenBank/DDBJ whole genome shotgun (WGS) entry which is preliminary data.</text>
</comment>
<sequence>MMKSFWLFSFILIATLEVSFAQTNVALLHQLVEESKSEYNLQKQAKENQGRNAVNEEVNTNLLKSVKEKYRAVQDRFAKLSIVIDAFGIGAAAEPLVNSIIDNQQQIVFYCSQNPDLVIFALETEKVFVERSYSLLNYLFGLSASIGVVNQMKVSERRILFGHILDELREINGLSYTVSKSLQHYLERKRGANPYLQYVATEMALVEEIIQNAKTLTR</sequence>
<dbReference type="Proteomes" id="UP000248917">
    <property type="component" value="Unassembled WGS sequence"/>
</dbReference>
<name>A0A326SAV0_9BACT</name>
<gene>
    <name evidence="2" type="ORF">CLV31_101118</name>
</gene>